<feature type="region of interest" description="Disordered" evidence="2">
    <location>
        <begin position="266"/>
        <end position="307"/>
    </location>
</feature>
<protein>
    <submittedName>
        <fullName evidence="3">Uncharacterized protein</fullName>
    </submittedName>
</protein>
<dbReference type="Proteomes" id="UP001295684">
    <property type="component" value="Unassembled WGS sequence"/>
</dbReference>
<keyword evidence="4" id="KW-1185">Reference proteome</keyword>
<reference evidence="3" key="1">
    <citation type="submission" date="2023-07" db="EMBL/GenBank/DDBJ databases">
        <authorList>
            <consortium name="AG Swart"/>
            <person name="Singh M."/>
            <person name="Singh A."/>
            <person name="Seah K."/>
            <person name="Emmerich C."/>
        </authorList>
    </citation>
    <scope>NUCLEOTIDE SEQUENCE</scope>
    <source>
        <strain evidence="3">DP1</strain>
    </source>
</reference>
<feature type="compositionally biased region" description="Basic and acidic residues" evidence="2">
    <location>
        <begin position="266"/>
        <end position="283"/>
    </location>
</feature>
<feature type="coiled-coil region" evidence="1">
    <location>
        <begin position="380"/>
        <end position="414"/>
    </location>
</feature>
<dbReference type="AlphaFoldDB" id="A0AAD1U7C8"/>
<evidence type="ECO:0000256" key="2">
    <source>
        <dbReference type="SAM" id="MobiDB-lite"/>
    </source>
</evidence>
<feature type="compositionally biased region" description="Polar residues" evidence="2">
    <location>
        <begin position="60"/>
        <end position="86"/>
    </location>
</feature>
<proteinExistence type="predicted"/>
<evidence type="ECO:0000313" key="4">
    <source>
        <dbReference type="Proteomes" id="UP001295684"/>
    </source>
</evidence>
<name>A0AAD1U7C8_EUPCR</name>
<evidence type="ECO:0000313" key="3">
    <source>
        <dbReference type="EMBL" id="CAI2361972.1"/>
    </source>
</evidence>
<gene>
    <name evidence="3" type="ORF">ECRASSUSDP1_LOCUS3289</name>
</gene>
<accession>A0AAD1U7C8</accession>
<evidence type="ECO:0000256" key="1">
    <source>
        <dbReference type="SAM" id="Coils"/>
    </source>
</evidence>
<feature type="coiled-coil region" evidence="1">
    <location>
        <begin position="478"/>
        <end position="505"/>
    </location>
</feature>
<feature type="region of interest" description="Disordered" evidence="2">
    <location>
        <begin position="227"/>
        <end position="253"/>
    </location>
</feature>
<organism evidence="3 4">
    <name type="scientific">Euplotes crassus</name>
    <dbReference type="NCBI Taxonomy" id="5936"/>
    <lineage>
        <taxon>Eukaryota</taxon>
        <taxon>Sar</taxon>
        <taxon>Alveolata</taxon>
        <taxon>Ciliophora</taxon>
        <taxon>Intramacronucleata</taxon>
        <taxon>Spirotrichea</taxon>
        <taxon>Hypotrichia</taxon>
        <taxon>Euplotida</taxon>
        <taxon>Euplotidae</taxon>
        <taxon>Moneuplotes</taxon>
    </lineage>
</organism>
<comment type="caution">
    <text evidence="3">The sequence shown here is derived from an EMBL/GenBank/DDBJ whole genome shotgun (WGS) entry which is preliminary data.</text>
</comment>
<keyword evidence="1" id="KW-0175">Coiled coil</keyword>
<dbReference type="EMBL" id="CAMPGE010003150">
    <property type="protein sequence ID" value="CAI2361972.1"/>
    <property type="molecule type" value="Genomic_DNA"/>
</dbReference>
<sequence>MSTKRTNLLSYGLTRNQKSSFINYRTENSFARTKYDESLSNSSQMESSSLFSAKKLSFKNPGSSPRTLLSKNSKRNPTQKLDFNRSTLQTISPKDTISNSRNAFLLKSSFKSYSTHGEYLVKSFRKATSSVELVAPKAAYNIPDSIIKSRNINLLEKSRTSHRKPHITEETLSEMCEVQKESKIQVPVRFRSRESLMKFGDRKPCNITQNCIENPKPKLLQEHKPSQELAKFPQTPVKPSEKPKKQSTMLDAESVLRLLRRSISKELEESPDKLPRKTPEELSRNNISTQYDPPVEFTPTSKNSEEDLGDAQLNSLNFSEFTDSQLSLPHKEPEIAEVETLAKKFVNTKEMGVNTSVFEQKNAQTQSCTTCNCASSSQKLSILAVKISELETKLNQANEKISDLTNELNEEKVKNSKISSSTMNDDTNKRGFGSFEKLKIEPIRAPIHNFKRNRSSEVSFRNRLSKQAIETLEDVEFKKLEEQAMREAKKNLNGIKDNKNEVHQTLLELRLQRNILSASPTTKASSKRPSK</sequence>
<feature type="region of interest" description="Disordered" evidence="2">
    <location>
        <begin position="56"/>
        <end position="86"/>
    </location>
</feature>